<comment type="caution">
    <text evidence="2">The sequence shown here is derived from an EMBL/GenBank/DDBJ whole genome shotgun (WGS) entry which is preliminary data.</text>
</comment>
<feature type="transmembrane region" description="Helical" evidence="1">
    <location>
        <begin position="203"/>
        <end position="222"/>
    </location>
</feature>
<accession>A0A1Y2D043</accession>
<keyword evidence="1" id="KW-0472">Membrane</keyword>
<sequence length="301" mass="33467">MRTAIIWQDTGAISTCIASTALTSFELLGALYLVFMEREGRKKLTAFNVSLGISAVSVILANICLILGIAGNHDRRKTGSPYFFEVASIATFQMCYIYVCWSRSKGTAKMTSPTLFRTANVLVILAPIACYLPVIPLILYYFLDASYEFKLRITANMSSVFAGVFASTFDSILLTTFVTFLFRNRLETEEISKDAYIAAQHGILANTLSFIAVGLYCASLLFGKDGDWQNMIVSGVLFLCQSIVLNWVVMKFRLHKLEEQEDSVIVYGRNSRGEKYGDIVKVVEEEVLGRVSDTTMRSLGS</sequence>
<feature type="transmembrane region" description="Helical" evidence="1">
    <location>
        <begin position="163"/>
        <end position="182"/>
    </location>
</feature>
<gene>
    <name evidence="2" type="ORF">BCR33DRAFT_761722</name>
</gene>
<keyword evidence="1" id="KW-0812">Transmembrane</keyword>
<proteinExistence type="predicted"/>
<dbReference type="Proteomes" id="UP000193642">
    <property type="component" value="Unassembled WGS sequence"/>
</dbReference>
<organism evidence="2 3">
    <name type="scientific">Rhizoclosmatium globosum</name>
    <dbReference type="NCBI Taxonomy" id="329046"/>
    <lineage>
        <taxon>Eukaryota</taxon>
        <taxon>Fungi</taxon>
        <taxon>Fungi incertae sedis</taxon>
        <taxon>Chytridiomycota</taxon>
        <taxon>Chytridiomycota incertae sedis</taxon>
        <taxon>Chytridiomycetes</taxon>
        <taxon>Chytridiales</taxon>
        <taxon>Chytriomycetaceae</taxon>
        <taxon>Rhizoclosmatium</taxon>
    </lineage>
</organism>
<keyword evidence="3" id="KW-1185">Reference proteome</keyword>
<evidence type="ECO:0000256" key="1">
    <source>
        <dbReference type="SAM" id="Phobius"/>
    </source>
</evidence>
<name>A0A1Y2D043_9FUNG</name>
<evidence type="ECO:0000313" key="3">
    <source>
        <dbReference type="Proteomes" id="UP000193642"/>
    </source>
</evidence>
<feature type="transmembrane region" description="Helical" evidence="1">
    <location>
        <begin position="82"/>
        <end position="101"/>
    </location>
</feature>
<dbReference type="EMBL" id="MCGO01000003">
    <property type="protein sequence ID" value="ORY52567.1"/>
    <property type="molecule type" value="Genomic_DNA"/>
</dbReference>
<feature type="transmembrane region" description="Helical" evidence="1">
    <location>
        <begin position="47"/>
        <end position="70"/>
    </location>
</feature>
<dbReference type="AlphaFoldDB" id="A0A1Y2D043"/>
<keyword evidence="1" id="KW-1133">Transmembrane helix</keyword>
<reference evidence="2 3" key="1">
    <citation type="submission" date="2016-07" db="EMBL/GenBank/DDBJ databases">
        <title>Pervasive Adenine N6-methylation of Active Genes in Fungi.</title>
        <authorList>
            <consortium name="DOE Joint Genome Institute"/>
            <person name="Mondo S.J."/>
            <person name="Dannebaum R.O."/>
            <person name="Kuo R.C."/>
            <person name="Labutti K."/>
            <person name="Haridas S."/>
            <person name="Kuo A."/>
            <person name="Salamov A."/>
            <person name="Ahrendt S.R."/>
            <person name="Lipzen A."/>
            <person name="Sullivan W."/>
            <person name="Andreopoulos W.B."/>
            <person name="Clum A."/>
            <person name="Lindquist E."/>
            <person name="Daum C."/>
            <person name="Ramamoorthy G.K."/>
            <person name="Gryganskyi A."/>
            <person name="Culley D."/>
            <person name="Magnuson J.K."/>
            <person name="James T.Y."/>
            <person name="O'Malley M.A."/>
            <person name="Stajich J.E."/>
            <person name="Spatafora J.W."/>
            <person name="Visel A."/>
            <person name="Grigoriev I.V."/>
        </authorList>
    </citation>
    <scope>NUCLEOTIDE SEQUENCE [LARGE SCALE GENOMIC DNA]</scope>
    <source>
        <strain evidence="2 3">JEL800</strain>
    </source>
</reference>
<evidence type="ECO:0000313" key="2">
    <source>
        <dbReference type="EMBL" id="ORY52567.1"/>
    </source>
</evidence>
<protein>
    <submittedName>
        <fullName evidence="2">Uncharacterized protein</fullName>
    </submittedName>
</protein>
<feature type="transmembrane region" description="Helical" evidence="1">
    <location>
        <begin position="121"/>
        <end position="143"/>
    </location>
</feature>
<feature type="transmembrane region" description="Helical" evidence="1">
    <location>
        <begin position="12"/>
        <end position="35"/>
    </location>
</feature>
<feature type="transmembrane region" description="Helical" evidence="1">
    <location>
        <begin position="228"/>
        <end position="249"/>
    </location>
</feature>